<organism evidence="1 2">
    <name type="scientific">Coniosporium uncinatum</name>
    <dbReference type="NCBI Taxonomy" id="93489"/>
    <lineage>
        <taxon>Eukaryota</taxon>
        <taxon>Fungi</taxon>
        <taxon>Dikarya</taxon>
        <taxon>Ascomycota</taxon>
        <taxon>Pezizomycotina</taxon>
        <taxon>Dothideomycetes</taxon>
        <taxon>Dothideomycetes incertae sedis</taxon>
        <taxon>Coniosporium</taxon>
    </lineage>
</organism>
<protein>
    <submittedName>
        <fullName evidence="1">Uncharacterized protein</fullName>
    </submittedName>
</protein>
<evidence type="ECO:0000313" key="1">
    <source>
        <dbReference type="EMBL" id="KAK3065214.1"/>
    </source>
</evidence>
<proteinExistence type="predicted"/>
<comment type="caution">
    <text evidence="1">The sequence shown here is derived from an EMBL/GenBank/DDBJ whole genome shotgun (WGS) entry which is preliminary data.</text>
</comment>
<accession>A0ACC3DCD7</accession>
<keyword evidence="2" id="KW-1185">Reference proteome</keyword>
<reference evidence="1" key="1">
    <citation type="submission" date="2024-09" db="EMBL/GenBank/DDBJ databases">
        <title>Black Yeasts Isolated from many extreme environments.</title>
        <authorList>
            <person name="Coleine C."/>
            <person name="Stajich J.E."/>
            <person name="Selbmann L."/>
        </authorList>
    </citation>
    <scope>NUCLEOTIDE SEQUENCE</scope>
    <source>
        <strain evidence="1">CCFEE 5737</strain>
    </source>
</reference>
<gene>
    <name evidence="1" type="ORF">LTS18_006000</name>
</gene>
<evidence type="ECO:0000313" key="2">
    <source>
        <dbReference type="Proteomes" id="UP001186974"/>
    </source>
</evidence>
<dbReference type="Proteomes" id="UP001186974">
    <property type="component" value="Unassembled WGS sequence"/>
</dbReference>
<name>A0ACC3DCD7_9PEZI</name>
<sequence>MRGPDGAAIVFVTPKSAVRAEFATYLNRLRMTQQLDRIVIDEYHVVLNRQFQSRKEMQQLGKLVAAETQMVMLTATLPPSEEEKLFRRVYTDRGRVVVFRSSTARRNVQYWVLDVNGFGEKEKREEVMKYIESEVRKCNGRRGGKAVVYGNTVDMVKEMADRLGCEAYHSKTADKAEV</sequence>
<dbReference type="EMBL" id="JAWDJW010006348">
    <property type="protein sequence ID" value="KAK3065214.1"/>
    <property type="molecule type" value="Genomic_DNA"/>
</dbReference>